<evidence type="ECO:0000256" key="1">
    <source>
        <dbReference type="SAM" id="MobiDB-lite"/>
    </source>
</evidence>
<organism evidence="2 3">
    <name type="scientific">Dorcoceras hygrometricum</name>
    <dbReference type="NCBI Taxonomy" id="472368"/>
    <lineage>
        <taxon>Eukaryota</taxon>
        <taxon>Viridiplantae</taxon>
        <taxon>Streptophyta</taxon>
        <taxon>Embryophyta</taxon>
        <taxon>Tracheophyta</taxon>
        <taxon>Spermatophyta</taxon>
        <taxon>Magnoliopsida</taxon>
        <taxon>eudicotyledons</taxon>
        <taxon>Gunneridae</taxon>
        <taxon>Pentapetalae</taxon>
        <taxon>asterids</taxon>
        <taxon>lamiids</taxon>
        <taxon>Lamiales</taxon>
        <taxon>Gesneriaceae</taxon>
        <taxon>Didymocarpoideae</taxon>
        <taxon>Trichosporeae</taxon>
        <taxon>Loxocarpinae</taxon>
        <taxon>Dorcoceras</taxon>
    </lineage>
</organism>
<name>A0A2Z7CXG8_9LAMI</name>
<reference evidence="2 3" key="1">
    <citation type="journal article" date="2015" name="Proc. Natl. Acad. Sci. U.S.A.">
        <title>The resurrection genome of Boea hygrometrica: A blueprint for survival of dehydration.</title>
        <authorList>
            <person name="Xiao L."/>
            <person name="Yang G."/>
            <person name="Zhang L."/>
            <person name="Yang X."/>
            <person name="Zhao S."/>
            <person name="Ji Z."/>
            <person name="Zhou Q."/>
            <person name="Hu M."/>
            <person name="Wang Y."/>
            <person name="Chen M."/>
            <person name="Xu Y."/>
            <person name="Jin H."/>
            <person name="Xiao X."/>
            <person name="Hu G."/>
            <person name="Bao F."/>
            <person name="Hu Y."/>
            <person name="Wan P."/>
            <person name="Li L."/>
            <person name="Deng X."/>
            <person name="Kuang T."/>
            <person name="Xiang C."/>
            <person name="Zhu J.K."/>
            <person name="Oliver M.J."/>
            <person name="He Y."/>
        </authorList>
    </citation>
    <scope>NUCLEOTIDE SEQUENCE [LARGE SCALE GENOMIC DNA]</scope>
    <source>
        <strain evidence="3">cv. XS01</strain>
    </source>
</reference>
<dbReference type="AlphaFoldDB" id="A0A2Z7CXG8"/>
<gene>
    <name evidence="2" type="ORF">F511_36637</name>
</gene>
<evidence type="ECO:0000313" key="2">
    <source>
        <dbReference type="EMBL" id="KZV49424.1"/>
    </source>
</evidence>
<protein>
    <submittedName>
        <fullName evidence="2">Uncharacterized protein</fullName>
    </submittedName>
</protein>
<proteinExistence type="predicted"/>
<keyword evidence="3" id="KW-1185">Reference proteome</keyword>
<sequence length="201" mass="22815">MFCVDQNSDTLGMAPSAPRTRATAALRMKQISLDNQDLTIRRLRAQLATERRGLAATKKELKETQVALEASHKQHNPSSSSSFTSSTINPSEMICNIKSYVSPVARGTRSQMRSDTNFWDRISPGVRELCHNSRRLSHSLNTKPLRALLRAGRAIWSVKSRAAIAHVLDNEHERQIVYESSELNLLRLPFFRNREGFTRRI</sequence>
<dbReference type="EMBL" id="KQ993052">
    <property type="protein sequence ID" value="KZV49424.1"/>
    <property type="molecule type" value="Genomic_DNA"/>
</dbReference>
<dbReference type="Proteomes" id="UP000250235">
    <property type="component" value="Unassembled WGS sequence"/>
</dbReference>
<evidence type="ECO:0000313" key="3">
    <source>
        <dbReference type="Proteomes" id="UP000250235"/>
    </source>
</evidence>
<feature type="region of interest" description="Disordered" evidence="1">
    <location>
        <begin position="66"/>
        <end position="87"/>
    </location>
</feature>
<feature type="compositionally biased region" description="Low complexity" evidence="1">
    <location>
        <begin position="78"/>
        <end position="87"/>
    </location>
</feature>
<accession>A0A2Z7CXG8</accession>